<keyword evidence="7 14" id="KW-0675">Receptor</keyword>
<feature type="transmembrane region" description="Helical" evidence="11">
    <location>
        <begin position="639"/>
        <end position="660"/>
    </location>
</feature>
<sequence length="733" mass="83064">MEASIKLYLLFLFILSTRFITCCAKEANNETSSNEAQERPLKSVASKQVVAQSSTESQDEAKSRMRFLEMMNSLENRENLTYKDVQQQRKTIEMEGDIILGGIMSIHDKYEDVCGPLMPKGSIQELEAILFTIDKVNARENFLPGIKLGAFIMDDCNRDSYSLEQAANFIQGSRNGLDKSTDNCTEGDSAFQPSKVSGVISSLSSSGTMEVANLLRLFKIPQVSISSSNLELNNTQKLEYLLTTVPSNNSQIDFILKMILSLNLSHVSVLYEDSAYGYQSFMVLKKLLQRNNISLALSQRLVKHSKLSYKAYYDKAVKHLVAKYKSRNVVLFGSNKEVTGVMQAVDRNSDAGHFLWITCNKVSDHNLISDINYKNTAAVFTLRRVMFPVREFEVYFRSLKVETNKRNPWFTEYWEQTFSCKFPDSMLTPANIFATKVCDGSEMSTAKEFEIEEEIQYASDSVWAFAYAIKAMHEDLCAGVPGVCGMMKPINGTALLNYLKKASFDGISGENFKFNTNGHGPPQFEILQAKQETPGKYKWLYVDNFKKMALDSLSEDFCYRKNEYPESDNVCIVPCGAGQVKKYDDIKCCWLCINCQGFQIVENETTCVDCPYGYFPIENHTRCKFDPYIRVHGNPQAPVLAFVAAVIFMAGVALMIFVCFRDSLDIDESEECLSPKLLGGFRRNTERDIYPVVLIEKTKIQETISFEENDDEPNFVRLVKSSNYSVILEGNRY</sequence>
<evidence type="ECO:0000256" key="2">
    <source>
        <dbReference type="ARBA" id="ARBA00022475"/>
    </source>
</evidence>
<evidence type="ECO:0000256" key="11">
    <source>
        <dbReference type="SAM" id="Phobius"/>
    </source>
</evidence>
<evidence type="ECO:0000256" key="3">
    <source>
        <dbReference type="ARBA" id="ARBA00022692"/>
    </source>
</evidence>
<dbReference type="Pfam" id="PF01094">
    <property type="entry name" value="ANF_receptor"/>
    <property type="match status" value="1"/>
</dbReference>
<dbReference type="Gene3D" id="2.10.50.30">
    <property type="entry name" value="GPCR, family 3, nine cysteines domain"/>
    <property type="match status" value="1"/>
</dbReference>
<keyword evidence="6 11" id="KW-0472">Membrane</keyword>
<keyword evidence="8" id="KW-0325">Glycoprotein</keyword>
<dbReference type="GO" id="GO:0004930">
    <property type="term" value="F:G protein-coupled receptor activity"/>
    <property type="evidence" value="ECO:0007669"/>
    <property type="project" value="UniProtKB-KW"/>
</dbReference>
<evidence type="ECO:0000256" key="10">
    <source>
        <dbReference type="SAM" id="MobiDB-lite"/>
    </source>
</evidence>
<keyword evidence="15" id="KW-1185">Reference proteome</keyword>
<dbReference type="PANTHER" id="PTHR24060">
    <property type="entry name" value="METABOTROPIC GLUTAMATE RECEPTOR"/>
    <property type="match status" value="1"/>
</dbReference>
<dbReference type="InterPro" id="IPR050726">
    <property type="entry name" value="mGluR"/>
</dbReference>
<evidence type="ECO:0000256" key="8">
    <source>
        <dbReference type="ARBA" id="ARBA00023180"/>
    </source>
</evidence>
<keyword evidence="4 11" id="KW-1133">Transmembrane helix</keyword>
<feature type="signal peptide" evidence="12">
    <location>
        <begin position="1"/>
        <end position="24"/>
    </location>
</feature>
<reference evidence="14" key="1">
    <citation type="submission" date="2020-07" db="EMBL/GenBank/DDBJ databases">
        <title>Multicomponent nature underlies the extraordinary mechanical properties of spider dragline silk.</title>
        <authorList>
            <person name="Kono N."/>
            <person name="Nakamura H."/>
            <person name="Mori M."/>
            <person name="Yoshida Y."/>
            <person name="Ohtoshi R."/>
            <person name="Malay A.D."/>
            <person name="Moran D.A.P."/>
            <person name="Tomita M."/>
            <person name="Numata K."/>
            <person name="Arakawa K."/>
        </authorList>
    </citation>
    <scope>NUCLEOTIDE SEQUENCE</scope>
</reference>
<evidence type="ECO:0000256" key="1">
    <source>
        <dbReference type="ARBA" id="ARBA00004651"/>
    </source>
</evidence>
<keyword evidence="12" id="KW-0732">Signal</keyword>
<dbReference type="InterPro" id="IPR001828">
    <property type="entry name" value="ANF_lig-bd_rcpt"/>
</dbReference>
<dbReference type="PRINTS" id="PR00248">
    <property type="entry name" value="GPCRMGR"/>
</dbReference>
<feature type="compositionally biased region" description="Low complexity" evidence="10">
    <location>
        <begin position="42"/>
        <end position="54"/>
    </location>
</feature>
<keyword evidence="2" id="KW-1003">Cell membrane</keyword>
<protein>
    <submittedName>
        <fullName evidence="14">Metabotropic glutamate receptor 7</fullName>
    </submittedName>
</protein>
<gene>
    <name evidence="14" type="primary">GRM7</name>
    <name evidence="14" type="ORF">TNCT_373921</name>
</gene>
<dbReference type="AlphaFoldDB" id="A0A8X6M2K5"/>
<comment type="caution">
    <text evidence="14">The sequence shown here is derived from an EMBL/GenBank/DDBJ whole genome shotgun (WGS) entry which is preliminary data.</text>
</comment>
<evidence type="ECO:0000256" key="6">
    <source>
        <dbReference type="ARBA" id="ARBA00023136"/>
    </source>
</evidence>
<evidence type="ECO:0000256" key="7">
    <source>
        <dbReference type="ARBA" id="ARBA00023170"/>
    </source>
</evidence>
<feature type="domain" description="Receptor ligand binding region" evidence="13">
    <location>
        <begin position="125"/>
        <end position="530"/>
    </location>
</feature>
<dbReference type="PROSITE" id="PS00979">
    <property type="entry name" value="G_PROTEIN_RECEP_F3_1"/>
    <property type="match status" value="1"/>
</dbReference>
<dbReference type="InterPro" id="IPR028082">
    <property type="entry name" value="Peripla_BP_I"/>
</dbReference>
<dbReference type="GO" id="GO:0005886">
    <property type="term" value="C:plasma membrane"/>
    <property type="evidence" value="ECO:0007669"/>
    <property type="project" value="UniProtKB-SubCell"/>
</dbReference>
<organism evidence="14 15">
    <name type="scientific">Trichonephila clavata</name>
    <name type="common">Joro spider</name>
    <name type="synonym">Nephila clavata</name>
    <dbReference type="NCBI Taxonomy" id="2740835"/>
    <lineage>
        <taxon>Eukaryota</taxon>
        <taxon>Metazoa</taxon>
        <taxon>Ecdysozoa</taxon>
        <taxon>Arthropoda</taxon>
        <taxon>Chelicerata</taxon>
        <taxon>Arachnida</taxon>
        <taxon>Araneae</taxon>
        <taxon>Araneomorphae</taxon>
        <taxon>Entelegynae</taxon>
        <taxon>Araneoidea</taxon>
        <taxon>Nephilidae</taxon>
        <taxon>Trichonephila</taxon>
    </lineage>
</organism>
<dbReference type="EMBL" id="BMAO01009152">
    <property type="protein sequence ID" value="GFR28974.1"/>
    <property type="molecule type" value="Genomic_DNA"/>
</dbReference>
<evidence type="ECO:0000256" key="4">
    <source>
        <dbReference type="ARBA" id="ARBA00022989"/>
    </source>
</evidence>
<dbReference type="InterPro" id="IPR017979">
    <property type="entry name" value="GPCR_3_CS"/>
</dbReference>
<evidence type="ECO:0000256" key="5">
    <source>
        <dbReference type="ARBA" id="ARBA00023040"/>
    </source>
</evidence>
<name>A0A8X6M2K5_TRICU</name>
<comment type="subcellular location">
    <subcellularLocation>
        <location evidence="1">Cell membrane</location>
        <topology evidence="1">Multi-pass membrane protein</topology>
    </subcellularLocation>
</comment>
<keyword evidence="5" id="KW-0297">G-protein coupled receptor</keyword>
<evidence type="ECO:0000256" key="9">
    <source>
        <dbReference type="ARBA" id="ARBA00023224"/>
    </source>
</evidence>
<evidence type="ECO:0000313" key="15">
    <source>
        <dbReference type="Proteomes" id="UP000887116"/>
    </source>
</evidence>
<dbReference type="Gene3D" id="3.40.50.2300">
    <property type="match status" value="2"/>
</dbReference>
<dbReference type="OrthoDB" id="425344at2759"/>
<dbReference type="InterPro" id="IPR000337">
    <property type="entry name" value="GPCR_3"/>
</dbReference>
<dbReference type="InterPro" id="IPR038550">
    <property type="entry name" value="GPCR_3_9-Cys_sf"/>
</dbReference>
<feature type="chain" id="PRO_5036445099" evidence="12">
    <location>
        <begin position="25"/>
        <end position="733"/>
    </location>
</feature>
<evidence type="ECO:0000259" key="13">
    <source>
        <dbReference type="Pfam" id="PF01094"/>
    </source>
</evidence>
<keyword evidence="3 11" id="KW-0812">Transmembrane</keyword>
<evidence type="ECO:0000313" key="14">
    <source>
        <dbReference type="EMBL" id="GFR28974.1"/>
    </source>
</evidence>
<accession>A0A8X6M2K5</accession>
<dbReference type="Proteomes" id="UP000887116">
    <property type="component" value="Unassembled WGS sequence"/>
</dbReference>
<keyword evidence="9" id="KW-0807">Transducer</keyword>
<evidence type="ECO:0000256" key="12">
    <source>
        <dbReference type="SAM" id="SignalP"/>
    </source>
</evidence>
<proteinExistence type="predicted"/>
<dbReference type="SUPFAM" id="SSF53822">
    <property type="entry name" value="Periplasmic binding protein-like I"/>
    <property type="match status" value="1"/>
</dbReference>
<feature type="region of interest" description="Disordered" evidence="10">
    <location>
        <begin position="29"/>
        <end position="62"/>
    </location>
</feature>